<protein>
    <submittedName>
        <fullName evidence="1">Uncharacterized protein</fullName>
    </submittedName>
</protein>
<name>A0A239I8A3_9PSED</name>
<dbReference type="EMBL" id="FZOL01000017">
    <property type="protein sequence ID" value="SNS88554.1"/>
    <property type="molecule type" value="Genomic_DNA"/>
</dbReference>
<dbReference type="AlphaFoldDB" id="A0A239I8A3"/>
<organism evidence="1 2">
    <name type="scientific">Pseudomonas japonica</name>
    <dbReference type="NCBI Taxonomy" id="256466"/>
    <lineage>
        <taxon>Bacteria</taxon>
        <taxon>Pseudomonadati</taxon>
        <taxon>Pseudomonadota</taxon>
        <taxon>Gammaproteobacteria</taxon>
        <taxon>Pseudomonadales</taxon>
        <taxon>Pseudomonadaceae</taxon>
        <taxon>Pseudomonas</taxon>
    </lineage>
</organism>
<dbReference type="OrthoDB" id="6906356at2"/>
<reference evidence="2" key="1">
    <citation type="submission" date="2017-06" db="EMBL/GenBank/DDBJ databases">
        <authorList>
            <person name="Varghese N."/>
            <person name="Submissions S."/>
        </authorList>
    </citation>
    <scope>NUCLEOTIDE SEQUENCE [LARGE SCALE GENOMIC DNA]</scope>
    <source>
        <strain evidence="2">DSM 22348</strain>
    </source>
</reference>
<evidence type="ECO:0000313" key="1">
    <source>
        <dbReference type="EMBL" id="SNS88554.1"/>
    </source>
</evidence>
<dbReference type="RefSeq" id="WP_042126828.1">
    <property type="nucleotide sequence ID" value="NZ_FZOL01000017.1"/>
</dbReference>
<keyword evidence="2" id="KW-1185">Reference proteome</keyword>
<sequence length="120" mass="13104">MKPIDLAPLLALCLVAGTQADDRPLPGHDASGTFIYYGADQPFAHPFPPSLSSVPPKRYIPTAPRTFIPVASRHNFADSRLPTVTDTTARVFIRVYDAEHGVHVNEEVSDPACQLACLRH</sequence>
<evidence type="ECO:0000313" key="2">
    <source>
        <dbReference type="Proteomes" id="UP000198407"/>
    </source>
</evidence>
<accession>A0A239I8A3</accession>
<gene>
    <name evidence="1" type="ORF">SAMN05444352_117118</name>
</gene>
<proteinExistence type="predicted"/>
<dbReference type="Proteomes" id="UP000198407">
    <property type="component" value="Unassembled WGS sequence"/>
</dbReference>